<feature type="compositionally biased region" description="Basic and acidic residues" evidence="1">
    <location>
        <begin position="156"/>
        <end position="173"/>
    </location>
</feature>
<evidence type="ECO:0000313" key="2">
    <source>
        <dbReference type="EMBL" id="MER2491047.1"/>
    </source>
</evidence>
<gene>
    <name evidence="2" type="ORF">ABS311_04045</name>
</gene>
<proteinExistence type="predicted"/>
<accession>A0ABV1REB6</accession>
<dbReference type="RefSeq" id="WP_350400782.1">
    <property type="nucleotide sequence ID" value="NZ_JBELOE010000079.1"/>
</dbReference>
<dbReference type="PANTHER" id="PTHR32305:SF15">
    <property type="entry name" value="PROTEIN RHSA-RELATED"/>
    <property type="match status" value="1"/>
</dbReference>
<dbReference type="NCBIfam" id="TIGR03696">
    <property type="entry name" value="Rhs_assc_core"/>
    <property type="match status" value="1"/>
</dbReference>
<keyword evidence="3" id="KW-1185">Reference proteome</keyword>
<comment type="caution">
    <text evidence="2">The sequence shown here is derived from an EMBL/GenBank/DDBJ whole genome shotgun (WGS) entry which is preliminary data.</text>
</comment>
<dbReference type="PANTHER" id="PTHR32305">
    <property type="match status" value="1"/>
</dbReference>
<protein>
    <submittedName>
        <fullName evidence="2">RHS repeat-associated core domain-containing protein</fullName>
    </submittedName>
</protein>
<sequence length="188" mass="21336">MQARYYDPVIGRFLSNDPVGYSNVHNFNRYAYGNNNPYKFIDPDGREVRAIYNSGQLSVYDQDTKKRIVISAESGGKPFGKPIESGKYDILSHPDGDFFRLEPKDDNYGDDTHEKTGRDEFRLHRPGLTIGCIAATDSKEWDSVKDVLNSTSTSKTEVDSKSRNPLASDKEPSTKYGELWVKKPKEEQ</sequence>
<feature type="region of interest" description="Disordered" evidence="1">
    <location>
        <begin position="149"/>
        <end position="188"/>
    </location>
</feature>
<reference evidence="2 3" key="1">
    <citation type="submission" date="2024-06" db="EMBL/GenBank/DDBJ databases">
        <authorList>
            <person name="Chen R.Y."/>
        </authorList>
    </citation>
    <scope>NUCLEOTIDE SEQUENCE [LARGE SCALE GENOMIC DNA]</scope>
    <source>
        <strain evidence="2 3">D2</strain>
    </source>
</reference>
<name>A0ABV1REB6_9ALTE</name>
<dbReference type="EMBL" id="JBELOE010000079">
    <property type="protein sequence ID" value="MER2491047.1"/>
    <property type="molecule type" value="Genomic_DNA"/>
</dbReference>
<organism evidence="2 3">
    <name type="scientific">Catenovulum sediminis</name>
    <dbReference type="NCBI Taxonomy" id="1740262"/>
    <lineage>
        <taxon>Bacteria</taxon>
        <taxon>Pseudomonadati</taxon>
        <taxon>Pseudomonadota</taxon>
        <taxon>Gammaproteobacteria</taxon>
        <taxon>Alteromonadales</taxon>
        <taxon>Alteromonadaceae</taxon>
        <taxon>Catenovulum</taxon>
    </lineage>
</organism>
<dbReference type="Gene3D" id="2.180.10.10">
    <property type="entry name" value="RHS repeat-associated core"/>
    <property type="match status" value="1"/>
</dbReference>
<evidence type="ECO:0000256" key="1">
    <source>
        <dbReference type="SAM" id="MobiDB-lite"/>
    </source>
</evidence>
<evidence type="ECO:0000313" key="3">
    <source>
        <dbReference type="Proteomes" id="UP001467690"/>
    </source>
</evidence>
<dbReference type="Proteomes" id="UP001467690">
    <property type="component" value="Unassembled WGS sequence"/>
</dbReference>
<dbReference type="InterPro" id="IPR022385">
    <property type="entry name" value="Rhs_assc_core"/>
</dbReference>
<dbReference type="InterPro" id="IPR050708">
    <property type="entry name" value="T6SS_VgrG/RHS"/>
</dbReference>